<dbReference type="PANTHER" id="PTHR42912">
    <property type="entry name" value="METHYLTRANSFERASE"/>
    <property type="match status" value="1"/>
</dbReference>
<dbReference type="OrthoDB" id="4571118at2"/>
<dbReference type="GO" id="GO:0032259">
    <property type="term" value="P:methylation"/>
    <property type="evidence" value="ECO:0007669"/>
    <property type="project" value="UniProtKB-KW"/>
</dbReference>
<dbReference type="Proteomes" id="UP000321490">
    <property type="component" value="Unassembled WGS sequence"/>
</dbReference>
<dbReference type="EMBL" id="VLKF01000001">
    <property type="protein sequence ID" value="TWH71883.1"/>
    <property type="molecule type" value="Genomic_DNA"/>
</dbReference>
<evidence type="ECO:0000313" key="3">
    <source>
        <dbReference type="Proteomes" id="UP000321490"/>
    </source>
</evidence>
<keyword evidence="2" id="KW-0808">Transferase</keyword>
<dbReference type="Pfam" id="PF13649">
    <property type="entry name" value="Methyltransf_25"/>
    <property type="match status" value="1"/>
</dbReference>
<proteinExistence type="predicted"/>
<dbReference type="InterPro" id="IPR050508">
    <property type="entry name" value="Methyltransf_Superfamily"/>
</dbReference>
<accession>A0A562IMG0</accession>
<evidence type="ECO:0000259" key="1">
    <source>
        <dbReference type="Pfam" id="PF13649"/>
    </source>
</evidence>
<dbReference type="InterPro" id="IPR041698">
    <property type="entry name" value="Methyltransf_25"/>
</dbReference>
<gene>
    <name evidence="2" type="ORF">JD78_00383</name>
</gene>
<feature type="domain" description="Methyltransferase" evidence="1">
    <location>
        <begin position="24"/>
        <end position="120"/>
    </location>
</feature>
<sequence>MAADVSARLAWAAQVAAPRPGERVLEVGCGHGVLLSQLAARLTSGSVLGLDRSATMTAAAAARNAAAVAAGRVVLQTAALIDADLPDAAFDLVVAVHVGAFWRPPADEYAVVRRVVAEGGRFLLVDQPLQPGTAQGRADRVGRLAAPHGLTVAAVHTGDTPPRPSIAVELRPRRTLVTGE</sequence>
<evidence type="ECO:0000313" key="2">
    <source>
        <dbReference type="EMBL" id="TWH71883.1"/>
    </source>
</evidence>
<dbReference type="GO" id="GO:0008168">
    <property type="term" value="F:methyltransferase activity"/>
    <property type="evidence" value="ECO:0007669"/>
    <property type="project" value="UniProtKB-KW"/>
</dbReference>
<dbReference type="RefSeq" id="WP_153360825.1">
    <property type="nucleotide sequence ID" value="NZ_ML762497.1"/>
</dbReference>
<protein>
    <submittedName>
        <fullName evidence="2">Methyltransferase family protein</fullName>
    </submittedName>
</protein>
<keyword evidence="2" id="KW-0489">Methyltransferase</keyword>
<dbReference type="Gene3D" id="3.40.50.150">
    <property type="entry name" value="Vaccinia Virus protein VP39"/>
    <property type="match status" value="1"/>
</dbReference>
<reference evidence="2 3" key="1">
    <citation type="submission" date="2019-07" db="EMBL/GenBank/DDBJ databases">
        <title>R&amp;d 2014.</title>
        <authorList>
            <person name="Klenk H.-P."/>
        </authorList>
    </citation>
    <scope>NUCLEOTIDE SEQUENCE [LARGE SCALE GENOMIC DNA]</scope>
    <source>
        <strain evidence="2 3">DSM 45764</strain>
    </source>
</reference>
<dbReference type="InterPro" id="IPR029063">
    <property type="entry name" value="SAM-dependent_MTases_sf"/>
</dbReference>
<dbReference type="SUPFAM" id="SSF53335">
    <property type="entry name" value="S-adenosyl-L-methionine-dependent methyltransferases"/>
    <property type="match status" value="1"/>
</dbReference>
<name>A0A562IMG0_9ACTN</name>
<comment type="caution">
    <text evidence="2">The sequence shown here is derived from an EMBL/GenBank/DDBJ whole genome shotgun (WGS) entry which is preliminary data.</text>
</comment>
<dbReference type="AlphaFoldDB" id="A0A562IMG0"/>
<organism evidence="2 3">
    <name type="scientific">Modestobacter roseus</name>
    <dbReference type="NCBI Taxonomy" id="1181884"/>
    <lineage>
        <taxon>Bacteria</taxon>
        <taxon>Bacillati</taxon>
        <taxon>Actinomycetota</taxon>
        <taxon>Actinomycetes</taxon>
        <taxon>Geodermatophilales</taxon>
        <taxon>Geodermatophilaceae</taxon>
        <taxon>Modestobacter</taxon>
    </lineage>
</organism>
<keyword evidence="3" id="KW-1185">Reference proteome</keyword>
<dbReference type="CDD" id="cd02440">
    <property type="entry name" value="AdoMet_MTases"/>
    <property type="match status" value="1"/>
</dbReference>